<dbReference type="eggNOG" id="COG1403">
    <property type="taxonomic scope" value="Bacteria"/>
</dbReference>
<dbReference type="GO" id="GO:0008270">
    <property type="term" value="F:zinc ion binding"/>
    <property type="evidence" value="ECO:0007669"/>
    <property type="project" value="InterPro"/>
</dbReference>
<dbReference type="CDD" id="cd00085">
    <property type="entry name" value="HNHc"/>
    <property type="match status" value="1"/>
</dbReference>
<organism evidence="6 7">
    <name type="scientific">Advenella kashmirensis W13003</name>
    <dbReference type="NCBI Taxonomy" id="1424334"/>
    <lineage>
        <taxon>Bacteria</taxon>
        <taxon>Pseudomonadati</taxon>
        <taxon>Pseudomonadota</taxon>
        <taxon>Betaproteobacteria</taxon>
        <taxon>Burkholderiales</taxon>
        <taxon>Alcaligenaceae</taxon>
    </lineage>
</organism>
<evidence type="ECO:0000256" key="4">
    <source>
        <dbReference type="ARBA" id="ARBA00040194"/>
    </source>
</evidence>
<name>V8QNX1_9BURK</name>
<dbReference type="AlphaFoldDB" id="V8QNX1"/>
<keyword evidence="7" id="KW-1185">Reference proteome</keyword>
<evidence type="ECO:0000256" key="2">
    <source>
        <dbReference type="ARBA" id="ARBA00022801"/>
    </source>
</evidence>
<dbReference type="EMBL" id="AYXT01000013">
    <property type="protein sequence ID" value="ETF00689.1"/>
    <property type="molecule type" value="Genomic_DNA"/>
</dbReference>
<dbReference type="PANTHER" id="PTHR41286:SF1">
    <property type="entry name" value="HNH NUCLEASE YAJD-RELATED"/>
    <property type="match status" value="1"/>
</dbReference>
<dbReference type="PANTHER" id="PTHR41286">
    <property type="entry name" value="HNH NUCLEASE YAJD-RELATED"/>
    <property type="match status" value="1"/>
</dbReference>
<dbReference type="SMART" id="SM00507">
    <property type="entry name" value="HNHc"/>
    <property type="match status" value="1"/>
</dbReference>
<evidence type="ECO:0000313" key="6">
    <source>
        <dbReference type="EMBL" id="ETF00689.1"/>
    </source>
</evidence>
<dbReference type="OrthoDB" id="5292295at2"/>
<feature type="domain" description="HNH nuclease" evidence="5">
    <location>
        <begin position="20"/>
        <end position="75"/>
    </location>
</feature>
<dbReference type="Proteomes" id="UP000018733">
    <property type="component" value="Unassembled WGS sequence"/>
</dbReference>
<keyword evidence="1" id="KW-0540">Nuclease</keyword>
<dbReference type="Gene3D" id="1.10.30.50">
    <property type="match status" value="1"/>
</dbReference>
<dbReference type="GO" id="GO:0003676">
    <property type="term" value="F:nucleic acid binding"/>
    <property type="evidence" value="ECO:0007669"/>
    <property type="project" value="InterPro"/>
</dbReference>
<evidence type="ECO:0000256" key="1">
    <source>
        <dbReference type="ARBA" id="ARBA00022722"/>
    </source>
</evidence>
<dbReference type="STRING" id="1424334.W822_20055"/>
<dbReference type="RefSeq" id="WP_024006938.1">
    <property type="nucleotide sequence ID" value="NZ_KI650982.1"/>
</dbReference>
<evidence type="ECO:0000313" key="7">
    <source>
        <dbReference type="Proteomes" id="UP000018733"/>
    </source>
</evidence>
<reference evidence="6 7" key="1">
    <citation type="journal article" date="2014" name="Genome Announc.">
        <title>Draft Genome Sequence of Advenella kashmirensis Strain W13003, a Polycyclic Aromatic Hydrocarbon-Degrading Bacterium.</title>
        <authorList>
            <person name="Wang X."/>
            <person name="Jin D."/>
            <person name="Zhou L."/>
            <person name="Wu L."/>
            <person name="An W."/>
            <person name="Zhao L."/>
        </authorList>
    </citation>
    <scope>NUCLEOTIDE SEQUENCE [LARGE SCALE GENOMIC DNA]</scope>
    <source>
        <strain evidence="6 7">W13003</strain>
    </source>
</reference>
<evidence type="ECO:0000256" key="3">
    <source>
        <dbReference type="ARBA" id="ARBA00038412"/>
    </source>
</evidence>
<evidence type="ECO:0000259" key="5">
    <source>
        <dbReference type="SMART" id="SM00507"/>
    </source>
</evidence>
<gene>
    <name evidence="6" type="ORF">W822_20055</name>
</gene>
<dbReference type="Pfam" id="PF01844">
    <property type="entry name" value="HNH"/>
    <property type="match status" value="1"/>
</dbReference>
<dbReference type="InterPro" id="IPR003615">
    <property type="entry name" value="HNH_nuc"/>
</dbReference>
<dbReference type="GO" id="GO:0016787">
    <property type="term" value="F:hydrolase activity"/>
    <property type="evidence" value="ECO:0007669"/>
    <property type="project" value="UniProtKB-KW"/>
</dbReference>
<comment type="similarity">
    <text evidence="3">Belongs to the HNH nuclease family.</text>
</comment>
<accession>V8QNX1</accession>
<dbReference type="GO" id="GO:0004519">
    <property type="term" value="F:endonuclease activity"/>
    <property type="evidence" value="ECO:0007669"/>
    <property type="project" value="UniProtKB-KW"/>
</dbReference>
<sequence length="111" mass="12844">MSWREDKSSTQRGYGYKWQQARAGYLKLHPLCVYCKQIGRVSPATVVDHKIPHRGDMALFWDKTNWQSLCDTCHNSIKQQEESTGTVRGCDLTGVPVDARHHWNVESRQNK</sequence>
<keyword evidence="2" id="KW-0378">Hydrolase</keyword>
<dbReference type="InterPro" id="IPR002711">
    <property type="entry name" value="HNH"/>
</dbReference>
<protein>
    <recommendedName>
        <fullName evidence="4">Putative HNH nuclease YajD</fullName>
    </recommendedName>
</protein>
<dbReference type="GO" id="GO:0005829">
    <property type="term" value="C:cytosol"/>
    <property type="evidence" value="ECO:0007669"/>
    <property type="project" value="TreeGrafter"/>
</dbReference>
<keyword evidence="6" id="KW-0255">Endonuclease</keyword>
<comment type="caution">
    <text evidence="6">The sequence shown here is derived from an EMBL/GenBank/DDBJ whole genome shotgun (WGS) entry which is preliminary data.</text>
</comment>
<dbReference type="HOGENOM" id="CLU_108879_2_0_4"/>
<proteinExistence type="inferred from homology"/>